<organism evidence="3 4">
    <name type="scientific">Paenacidovorax caeni</name>
    <dbReference type="NCBI Taxonomy" id="343013"/>
    <lineage>
        <taxon>Bacteria</taxon>
        <taxon>Pseudomonadati</taxon>
        <taxon>Pseudomonadota</taxon>
        <taxon>Betaproteobacteria</taxon>
        <taxon>Burkholderiales</taxon>
        <taxon>Comamonadaceae</taxon>
        <taxon>Paenacidovorax</taxon>
    </lineage>
</organism>
<accession>A0A1I7J8H3</accession>
<dbReference type="AlphaFoldDB" id="A0A1I7J8H3"/>
<dbReference type="Proteomes" id="UP000183656">
    <property type="component" value="Unassembled WGS sequence"/>
</dbReference>
<proteinExistence type="predicted"/>
<dbReference type="RefSeq" id="WP_054256424.1">
    <property type="nucleotide sequence ID" value="NZ_CYIG01000018.1"/>
</dbReference>
<feature type="chain" id="PRO_5010267992" description="Bacteriophage Rz lysis protein" evidence="2">
    <location>
        <begin position="19"/>
        <end position="115"/>
    </location>
</feature>
<evidence type="ECO:0000313" key="3">
    <source>
        <dbReference type="EMBL" id="SFU81478.1"/>
    </source>
</evidence>
<name>A0A1I7J8H3_9BURK</name>
<dbReference type="EMBL" id="FPBX01000023">
    <property type="protein sequence ID" value="SFU81478.1"/>
    <property type="molecule type" value="Genomic_DNA"/>
</dbReference>
<gene>
    <name evidence="3" type="ORF">SAMN04489707_102339</name>
</gene>
<feature type="region of interest" description="Disordered" evidence="1">
    <location>
        <begin position="62"/>
        <end position="81"/>
    </location>
</feature>
<protein>
    <recommendedName>
        <fullName evidence="5">Bacteriophage Rz lysis protein</fullName>
    </recommendedName>
</protein>
<evidence type="ECO:0000256" key="2">
    <source>
        <dbReference type="SAM" id="SignalP"/>
    </source>
</evidence>
<evidence type="ECO:0000256" key="1">
    <source>
        <dbReference type="SAM" id="MobiDB-lite"/>
    </source>
</evidence>
<evidence type="ECO:0000313" key="4">
    <source>
        <dbReference type="Proteomes" id="UP000183656"/>
    </source>
</evidence>
<keyword evidence="4" id="KW-1185">Reference proteome</keyword>
<feature type="signal peptide" evidence="2">
    <location>
        <begin position="1"/>
        <end position="18"/>
    </location>
</feature>
<keyword evidence="2" id="KW-0732">Signal</keyword>
<evidence type="ECO:0008006" key="5">
    <source>
        <dbReference type="Google" id="ProtNLM"/>
    </source>
</evidence>
<reference evidence="3 4" key="1">
    <citation type="submission" date="2016-10" db="EMBL/GenBank/DDBJ databases">
        <authorList>
            <person name="de Groot N.N."/>
        </authorList>
    </citation>
    <scope>NUCLEOTIDE SEQUENCE [LARGE SCALE GENOMIC DNA]</scope>
    <source>
        <strain evidence="3 4">R-24608</strain>
    </source>
</reference>
<dbReference type="STRING" id="343013.SAMN04489707_102339"/>
<sequence>MAARTLTYALVASLAANAALGWSWLGQRDAATAARLQRDQALSDASACSDAVEDLREQANKRAQAAAPARRAAASAAQDLAARADHTLRQAPSNPADTCASMQALGDKWLQGRAQ</sequence>
<dbReference type="OrthoDB" id="8795595at2"/>